<comment type="caution">
    <text evidence="1">The sequence shown here is derived from an EMBL/GenBank/DDBJ whole genome shotgun (WGS) entry which is preliminary data.</text>
</comment>
<dbReference type="Proteomes" id="UP001163321">
    <property type="component" value="Chromosome 3"/>
</dbReference>
<proteinExistence type="predicted"/>
<evidence type="ECO:0000313" key="2">
    <source>
        <dbReference type="Proteomes" id="UP001163321"/>
    </source>
</evidence>
<reference evidence="1 2" key="1">
    <citation type="journal article" date="2022" name="bioRxiv">
        <title>The genome of the oomycete Peronosclerospora sorghi, a cosmopolitan pathogen of maize and sorghum, is inflated with dispersed pseudogenes.</title>
        <authorList>
            <person name="Fletcher K."/>
            <person name="Martin F."/>
            <person name="Isakeit T."/>
            <person name="Cavanaugh K."/>
            <person name="Magill C."/>
            <person name="Michelmore R."/>
        </authorList>
    </citation>
    <scope>NUCLEOTIDE SEQUENCE [LARGE SCALE GENOMIC DNA]</scope>
    <source>
        <strain evidence="1">P6</strain>
    </source>
</reference>
<accession>A0ACC0WEB8</accession>
<keyword evidence="2" id="KW-1185">Reference proteome</keyword>
<protein>
    <submittedName>
        <fullName evidence="1">Uncharacterized protein</fullName>
    </submittedName>
</protein>
<sequence length="60" mass="6607">MPEKLSAPFPANLPAPFPSEPPVPALRDNMLPPPEVEYASREQLEDAVQTFARGQGYGRE</sequence>
<gene>
    <name evidence="1" type="ORF">PsorP6_007994</name>
</gene>
<evidence type="ECO:0000313" key="1">
    <source>
        <dbReference type="EMBL" id="KAI9916056.1"/>
    </source>
</evidence>
<dbReference type="EMBL" id="CM047582">
    <property type="protein sequence ID" value="KAI9916056.1"/>
    <property type="molecule type" value="Genomic_DNA"/>
</dbReference>
<organism evidence="1 2">
    <name type="scientific">Peronosclerospora sorghi</name>
    <dbReference type="NCBI Taxonomy" id="230839"/>
    <lineage>
        <taxon>Eukaryota</taxon>
        <taxon>Sar</taxon>
        <taxon>Stramenopiles</taxon>
        <taxon>Oomycota</taxon>
        <taxon>Peronosporomycetes</taxon>
        <taxon>Peronosporales</taxon>
        <taxon>Peronosporaceae</taxon>
        <taxon>Peronosclerospora</taxon>
    </lineage>
</organism>
<name>A0ACC0WEB8_9STRA</name>